<keyword evidence="2" id="KW-1133">Transmembrane helix</keyword>
<dbReference type="EMBL" id="KI925082">
    <property type="protein sequence ID" value="ETW18014.1"/>
    <property type="molecule type" value="Genomic_DNA"/>
</dbReference>
<dbReference type="SMR" id="A0A024V6A1"/>
<evidence type="ECO:0000256" key="2">
    <source>
        <dbReference type="SAM" id="Phobius"/>
    </source>
</evidence>
<keyword evidence="1" id="KW-0175">Coiled coil</keyword>
<evidence type="ECO:0000313" key="3">
    <source>
        <dbReference type="EMBL" id="ETW18014.1"/>
    </source>
</evidence>
<reference evidence="3 4" key="1">
    <citation type="submission" date="2013-02" db="EMBL/GenBank/DDBJ databases">
        <title>The Genome Annotation of Plasmodium falciparum Vietnam Oak-Knoll (FVO).</title>
        <authorList>
            <consortium name="The Broad Institute Genome Sequencing Platform"/>
            <consortium name="The Broad Institute Genome Sequencing Center for Infectious Disease"/>
            <person name="Neafsey D."/>
            <person name="Hoffman S."/>
            <person name="Volkman S."/>
            <person name="Rosenthal P."/>
            <person name="Walker B."/>
            <person name="Young S.K."/>
            <person name="Zeng Q."/>
            <person name="Gargeya S."/>
            <person name="Fitzgerald M."/>
            <person name="Haas B."/>
            <person name="Abouelleil A."/>
            <person name="Allen A.W."/>
            <person name="Alvarado L."/>
            <person name="Arachchi H.M."/>
            <person name="Berlin A.M."/>
            <person name="Chapman S.B."/>
            <person name="Gainer-Dewar J."/>
            <person name="Goldberg J."/>
            <person name="Griggs A."/>
            <person name="Gujja S."/>
            <person name="Hansen M."/>
            <person name="Howarth C."/>
            <person name="Imamovic A."/>
            <person name="Ireland A."/>
            <person name="Larimer J."/>
            <person name="McCowan C."/>
            <person name="Murphy C."/>
            <person name="Pearson M."/>
            <person name="Poon T.W."/>
            <person name="Priest M."/>
            <person name="Roberts A."/>
            <person name="Saif S."/>
            <person name="Shea T."/>
            <person name="Sisk P."/>
            <person name="Sykes S."/>
            <person name="Wortman J."/>
            <person name="Nusbaum C."/>
            <person name="Birren B."/>
        </authorList>
    </citation>
    <scope>NUCLEOTIDE SEQUENCE [LARGE SCALE GENOMIC DNA]</scope>
    <source>
        <strain evidence="4">Vietnam Oak-Knoll (FVO)</strain>
    </source>
</reference>
<organism evidence="3 4">
    <name type="scientific">Plasmodium falciparum Vietnam Oak-Knoll</name>
    <name type="common">FVO</name>
    <dbReference type="NCBI Taxonomy" id="1036723"/>
    <lineage>
        <taxon>Eukaryota</taxon>
        <taxon>Sar</taxon>
        <taxon>Alveolata</taxon>
        <taxon>Apicomplexa</taxon>
        <taxon>Aconoidasida</taxon>
        <taxon>Haemosporida</taxon>
        <taxon>Plasmodiidae</taxon>
        <taxon>Plasmodium</taxon>
        <taxon>Plasmodium (Laverania)</taxon>
    </lineage>
</organism>
<keyword evidence="2" id="KW-0812">Transmembrane</keyword>
<reference evidence="3 4" key="2">
    <citation type="submission" date="2013-02" db="EMBL/GenBank/DDBJ databases">
        <title>The Genome Sequence of Plasmodium falciparum Vietnam Oak-Knoll (FVO).</title>
        <authorList>
            <consortium name="The Broad Institute Genome Sequencing Platform"/>
            <consortium name="The Broad Institute Genome Sequencing Center for Infectious Disease"/>
            <person name="Neafsey D."/>
            <person name="Cheeseman I."/>
            <person name="Volkman S."/>
            <person name="Adams J."/>
            <person name="Walker B."/>
            <person name="Young S.K."/>
            <person name="Zeng Q."/>
            <person name="Gargeya S."/>
            <person name="Fitzgerald M."/>
            <person name="Haas B."/>
            <person name="Abouelleil A."/>
            <person name="Alvarado L."/>
            <person name="Arachchi H.M."/>
            <person name="Berlin A.M."/>
            <person name="Chapman S.B."/>
            <person name="Dewar J."/>
            <person name="Goldberg J."/>
            <person name="Griggs A."/>
            <person name="Gujja S."/>
            <person name="Hansen M."/>
            <person name="Howarth C."/>
            <person name="Imamovic A."/>
            <person name="Larimer J."/>
            <person name="McCowan C."/>
            <person name="Murphy C."/>
            <person name="Neiman D."/>
            <person name="Pearson M."/>
            <person name="Priest M."/>
            <person name="Roberts A."/>
            <person name="Saif S."/>
            <person name="Shea T."/>
            <person name="Sisk P."/>
            <person name="Sykes S."/>
            <person name="Wortman J."/>
            <person name="Nusbaum C."/>
            <person name="Birren B."/>
        </authorList>
    </citation>
    <scope>NUCLEOTIDE SEQUENCE [LARGE SCALE GENOMIC DNA]</scope>
    <source>
        <strain evidence="4">Vietnam Oak-Knoll (FVO)</strain>
    </source>
</reference>
<feature type="coiled-coil region" evidence="1">
    <location>
        <begin position="150"/>
        <end position="177"/>
    </location>
</feature>
<dbReference type="Proteomes" id="UP000030690">
    <property type="component" value="Unassembled WGS sequence"/>
</dbReference>
<evidence type="ECO:0000256" key="1">
    <source>
        <dbReference type="SAM" id="Coils"/>
    </source>
</evidence>
<keyword evidence="2" id="KW-0472">Membrane</keyword>
<feature type="transmembrane region" description="Helical" evidence="2">
    <location>
        <begin position="105"/>
        <end position="136"/>
    </location>
</feature>
<accession>A0A024V6A1</accession>
<evidence type="ECO:0000313" key="4">
    <source>
        <dbReference type="Proteomes" id="UP000030690"/>
    </source>
</evidence>
<proteinExistence type="predicted"/>
<protein>
    <submittedName>
        <fullName evidence="3">Uncharacterized protein</fullName>
    </submittedName>
</protein>
<dbReference type="AlphaFoldDB" id="A0A024V6A1"/>
<dbReference type="OrthoDB" id="376432at2759"/>
<name>A0A024V6A1_PLAFA</name>
<sequence length="182" mass="21486">MKKISLHNILTNKYNVNYIPKKFFSEHTIIDHIRKVKNKLDRGSLYLLQESINNNHQFIKEEKKVKFQKVINELNNLLTHKSYLMEEKIKILNQHNSKGYKNKEFIGLFLTGFFIAIGSISHSIFYLVSVYGIYILHKASKENNSMIYVEKKLNENKNKLLKNKKNVEDLLTLLENDLITTK</sequence>
<gene>
    <name evidence="3" type="ORF">PFFVO_03085</name>
</gene>